<dbReference type="RefSeq" id="WP_305105259.1">
    <property type="nucleotide sequence ID" value="NZ_JAUTWS010000017.1"/>
</dbReference>
<dbReference type="Gene3D" id="3.90.550.10">
    <property type="entry name" value="Spore Coat Polysaccharide Biosynthesis Protein SpsA, Chain A"/>
    <property type="match status" value="1"/>
</dbReference>
<organism evidence="2 3">
    <name type="scientific">Paracraurococcus lichenis</name>
    <dbReference type="NCBI Taxonomy" id="3064888"/>
    <lineage>
        <taxon>Bacteria</taxon>
        <taxon>Pseudomonadati</taxon>
        <taxon>Pseudomonadota</taxon>
        <taxon>Alphaproteobacteria</taxon>
        <taxon>Acetobacterales</taxon>
        <taxon>Roseomonadaceae</taxon>
        <taxon>Paracraurococcus</taxon>
    </lineage>
</organism>
<reference evidence="2 3" key="1">
    <citation type="submission" date="2023-08" db="EMBL/GenBank/DDBJ databases">
        <title>The draft genome sequence of Paracraurococcus sp. LOR1-02.</title>
        <authorList>
            <person name="Kingkaew E."/>
            <person name="Tanasupawat S."/>
        </authorList>
    </citation>
    <scope>NUCLEOTIDE SEQUENCE [LARGE SCALE GENOMIC DNA]</scope>
    <source>
        <strain evidence="2 3">LOR1-02</strain>
    </source>
</reference>
<evidence type="ECO:0000313" key="3">
    <source>
        <dbReference type="Proteomes" id="UP001243009"/>
    </source>
</evidence>
<comment type="caution">
    <text evidence="2">The sequence shown here is derived from an EMBL/GenBank/DDBJ whole genome shotgun (WGS) entry which is preliminary data.</text>
</comment>
<dbReference type="InterPro" id="IPR029044">
    <property type="entry name" value="Nucleotide-diphossugar_trans"/>
</dbReference>
<dbReference type="Proteomes" id="UP001243009">
    <property type="component" value="Unassembled WGS sequence"/>
</dbReference>
<evidence type="ECO:0000313" key="2">
    <source>
        <dbReference type="EMBL" id="MDO9710397.1"/>
    </source>
</evidence>
<gene>
    <name evidence="2" type="ORF">Q7A36_18730</name>
</gene>
<dbReference type="PANTHER" id="PTHR48090">
    <property type="entry name" value="UNDECAPRENYL-PHOSPHATE 4-DEOXY-4-FORMAMIDO-L-ARABINOSE TRANSFERASE-RELATED"/>
    <property type="match status" value="1"/>
</dbReference>
<feature type="domain" description="Glycosyltransferase 2-like" evidence="1">
    <location>
        <begin position="35"/>
        <end position="188"/>
    </location>
</feature>
<evidence type="ECO:0000259" key="1">
    <source>
        <dbReference type="Pfam" id="PF00535"/>
    </source>
</evidence>
<proteinExistence type="predicted"/>
<dbReference type="SUPFAM" id="SSF53448">
    <property type="entry name" value="Nucleotide-diphospho-sugar transferases"/>
    <property type="match status" value="1"/>
</dbReference>
<dbReference type="CDD" id="cd04179">
    <property type="entry name" value="DPM_DPG-synthase_like"/>
    <property type="match status" value="1"/>
</dbReference>
<keyword evidence="3" id="KW-1185">Reference proteome</keyword>
<dbReference type="InterPro" id="IPR001173">
    <property type="entry name" value="Glyco_trans_2-like"/>
</dbReference>
<dbReference type="EMBL" id="JAUTWS010000017">
    <property type="protein sequence ID" value="MDO9710397.1"/>
    <property type="molecule type" value="Genomic_DNA"/>
</dbReference>
<dbReference type="Pfam" id="PF00535">
    <property type="entry name" value="Glycos_transf_2"/>
    <property type="match status" value="1"/>
</dbReference>
<accession>A0ABT9E2S4</accession>
<sequence>MVHPLDHAIDVSSRLLPGGNPAPVIHGLPAMPRVSVVLPTLNEAQNLRVLLPLLPNWLEEVVIVDGHSTDGTVETARAVREGVQIVQAERRGKGAALRAGFRAARGDIIIALDADCSMHPREIVLMVGALLAGGDFVKGSRFIQGGGTDDMSAIRRLGNWGLTQAVRLLYGGTFSDLCYGYFGFWRRHAELLEPTCDGFEVETYLNLQALRHRLKVIEVPSFEAPRLHGKSNLRALPDGWRVLKTIVRERVRPVAREGYAW</sequence>
<name>A0ABT9E2S4_9PROT</name>
<protein>
    <submittedName>
        <fullName evidence="2">Glycosyltransferase family 2 protein</fullName>
    </submittedName>
</protein>
<dbReference type="PANTHER" id="PTHR48090:SF7">
    <property type="entry name" value="RFBJ PROTEIN"/>
    <property type="match status" value="1"/>
</dbReference>
<dbReference type="InterPro" id="IPR050256">
    <property type="entry name" value="Glycosyltransferase_2"/>
</dbReference>